<reference evidence="12" key="1">
    <citation type="journal article" date="2006" name="Science">
        <title>Ancient noncoding elements conserved in the human genome.</title>
        <authorList>
            <person name="Venkatesh B."/>
            <person name="Kirkness E.F."/>
            <person name="Loh Y.H."/>
            <person name="Halpern A.L."/>
            <person name="Lee A.P."/>
            <person name="Johnson J."/>
            <person name="Dandona N."/>
            <person name="Viswanathan L.D."/>
            <person name="Tay A."/>
            <person name="Venter J.C."/>
            <person name="Strausberg R.L."/>
            <person name="Brenner S."/>
        </authorList>
    </citation>
    <scope>NUCLEOTIDE SEQUENCE [LARGE SCALE GENOMIC DNA]</scope>
</reference>
<keyword evidence="2" id="KW-0963">Cytoplasm</keyword>
<evidence type="ECO:0000256" key="8">
    <source>
        <dbReference type="ARBA" id="ARBA00037822"/>
    </source>
</evidence>
<dbReference type="GO" id="GO:0001534">
    <property type="term" value="C:radial spoke"/>
    <property type="evidence" value="ECO:0007669"/>
    <property type="project" value="InterPro"/>
</dbReference>
<evidence type="ECO:0000256" key="2">
    <source>
        <dbReference type="ARBA" id="ARBA00022490"/>
    </source>
</evidence>
<comment type="subcellular location">
    <subcellularLocation>
        <location evidence="8">Cell projection</location>
        <location evidence="8">Kinocilium</location>
    </subcellularLocation>
    <subcellularLocation>
        <location evidence="1">Cytoplasm</location>
        <location evidence="1">Cytoskeleton</location>
        <location evidence="1">Flagellum axoneme</location>
    </subcellularLocation>
</comment>
<evidence type="ECO:0000256" key="7">
    <source>
        <dbReference type="ARBA" id="ARBA00023273"/>
    </source>
</evidence>
<dbReference type="GeneTree" id="ENSGT00390000018686"/>
<evidence type="ECO:0000256" key="9">
    <source>
        <dbReference type="ARBA" id="ARBA00038319"/>
    </source>
</evidence>
<accession>A0A4W3H155</accession>
<keyword evidence="3" id="KW-0970">Cilium biogenesis/degradation</keyword>
<dbReference type="AlphaFoldDB" id="A0A4W3H155"/>
<dbReference type="Proteomes" id="UP000314986">
    <property type="component" value="Unassembled WGS sequence"/>
</dbReference>
<evidence type="ECO:0000256" key="4">
    <source>
        <dbReference type="ARBA" id="ARBA00022846"/>
    </source>
</evidence>
<evidence type="ECO:0000256" key="6">
    <source>
        <dbReference type="ARBA" id="ARBA00023212"/>
    </source>
</evidence>
<proteinExistence type="inferred from homology"/>
<keyword evidence="7" id="KW-0966">Cell projection</keyword>
<sequence>MDLDTLPQHVDYLSSSGLLLSPEQKAALQTSLELVRKQYRLRSVYLWGKILGLNADYLVAQGVEKDELYNRKTLYCLNYMDWKLLPPATDEMITNCSVIKGRFMGNPAYEYESGDVKKMTGGGVTKDSHSVRVTERHNKDVAIIPRGAFIKTPTEDYISINRVFKGLSHSEAGKLRSYLHFTEPKELKKKSLLERAELDMSIDFLDCVEDDILKGSWSVQYDRGALVVIRSLLWPGYSFFHVPNTSKFGSMYMGLAEKNIDFPFMV</sequence>
<dbReference type="Ensembl" id="ENSCMIT00000009734.1">
    <property type="protein sequence ID" value="ENSCMIP00000009476.1"/>
    <property type="gene ID" value="ENSCMIG00000005023.1"/>
</dbReference>
<gene>
    <name evidence="11" type="primary">rsph9</name>
</gene>
<dbReference type="GO" id="GO:0044458">
    <property type="term" value="P:motile cilium assembly"/>
    <property type="evidence" value="ECO:0007669"/>
    <property type="project" value="TreeGrafter"/>
</dbReference>
<comment type="similarity">
    <text evidence="9">Belongs to the flagellar radial spoke RSP9 family.</text>
</comment>
<evidence type="ECO:0000256" key="10">
    <source>
        <dbReference type="ARBA" id="ARBA00041080"/>
    </source>
</evidence>
<evidence type="ECO:0000313" key="12">
    <source>
        <dbReference type="Proteomes" id="UP000314986"/>
    </source>
</evidence>
<evidence type="ECO:0000256" key="5">
    <source>
        <dbReference type="ARBA" id="ARBA00023069"/>
    </source>
</evidence>
<dbReference type="GO" id="GO:0060091">
    <property type="term" value="C:kinocilium"/>
    <property type="evidence" value="ECO:0007669"/>
    <property type="project" value="UniProtKB-SubCell"/>
</dbReference>
<dbReference type="PANTHER" id="PTHR22069:SF0">
    <property type="entry name" value="RADIAL SPOKE HEAD PROTEIN 9 HOMOLOG"/>
    <property type="match status" value="1"/>
</dbReference>
<evidence type="ECO:0000256" key="3">
    <source>
        <dbReference type="ARBA" id="ARBA00022794"/>
    </source>
</evidence>
<name>A0A4W3H155_CALMI</name>
<keyword evidence="6" id="KW-0206">Cytoskeleton</keyword>
<dbReference type="InterPro" id="IPR006802">
    <property type="entry name" value="Radial_spoke"/>
</dbReference>
<keyword evidence="5" id="KW-0969">Cilium</keyword>
<evidence type="ECO:0000313" key="11">
    <source>
        <dbReference type="Ensembl" id="ENSCMIP00000009476.1"/>
    </source>
</evidence>
<reference evidence="12" key="3">
    <citation type="journal article" date="2014" name="Nature">
        <title>Elephant shark genome provides unique insights into gnathostome evolution.</title>
        <authorList>
            <consortium name="International Elephant Shark Genome Sequencing Consortium"/>
            <person name="Venkatesh B."/>
            <person name="Lee A.P."/>
            <person name="Ravi V."/>
            <person name="Maurya A.K."/>
            <person name="Lian M.M."/>
            <person name="Swann J.B."/>
            <person name="Ohta Y."/>
            <person name="Flajnik M.F."/>
            <person name="Sutoh Y."/>
            <person name="Kasahara M."/>
            <person name="Hoon S."/>
            <person name="Gangu V."/>
            <person name="Roy S.W."/>
            <person name="Irimia M."/>
            <person name="Korzh V."/>
            <person name="Kondrychyn I."/>
            <person name="Lim Z.W."/>
            <person name="Tay B.H."/>
            <person name="Tohari S."/>
            <person name="Kong K.W."/>
            <person name="Ho S."/>
            <person name="Lorente-Galdos B."/>
            <person name="Quilez J."/>
            <person name="Marques-Bonet T."/>
            <person name="Raney B.J."/>
            <person name="Ingham P.W."/>
            <person name="Tay A."/>
            <person name="Hillier L.W."/>
            <person name="Minx P."/>
            <person name="Boehm T."/>
            <person name="Wilson R.K."/>
            <person name="Brenner S."/>
            <person name="Warren W.C."/>
        </authorList>
    </citation>
    <scope>NUCLEOTIDE SEQUENCE [LARGE SCALE GENOMIC DNA]</scope>
</reference>
<keyword evidence="12" id="KW-1185">Reference proteome</keyword>
<dbReference type="PANTHER" id="PTHR22069">
    <property type="entry name" value="MITOCHONDRIAL RIBOSOMAL PROTEIN S18"/>
    <property type="match status" value="1"/>
</dbReference>
<reference evidence="11" key="5">
    <citation type="submission" date="2025-09" db="UniProtKB">
        <authorList>
            <consortium name="Ensembl"/>
        </authorList>
    </citation>
    <scope>IDENTIFICATION</scope>
</reference>
<reference evidence="12" key="2">
    <citation type="journal article" date="2007" name="PLoS Biol.">
        <title>Survey sequencing and comparative analysis of the elephant shark (Callorhinchus milii) genome.</title>
        <authorList>
            <person name="Venkatesh B."/>
            <person name="Kirkness E.F."/>
            <person name="Loh Y.H."/>
            <person name="Halpern A.L."/>
            <person name="Lee A.P."/>
            <person name="Johnson J."/>
            <person name="Dandona N."/>
            <person name="Viswanathan L.D."/>
            <person name="Tay A."/>
            <person name="Venter J.C."/>
            <person name="Strausberg R.L."/>
            <person name="Brenner S."/>
        </authorList>
    </citation>
    <scope>NUCLEOTIDE SEQUENCE [LARGE SCALE GENOMIC DNA]</scope>
</reference>
<protein>
    <recommendedName>
        <fullName evidence="10">Radial spoke head protein 9 homolog</fullName>
    </recommendedName>
</protein>
<dbReference type="GO" id="GO:0060294">
    <property type="term" value="P:cilium movement involved in cell motility"/>
    <property type="evidence" value="ECO:0007669"/>
    <property type="project" value="InterPro"/>
</dbReference>
<reference evidence="11" key="4">
    <citation type="submission" date="2025-08" db="UniProtKB">
        <authorList>
            <consortium name="Ensembl"/>
        </authorList>
    </citation>
    <scope>IDENTIFICATION</scope>
</reference>
<dbReference type="Pfam" id="PF04712">
    <property type="entry name" value="Radial_spoke"/>
    <property type="match status" value="1"/>
</dbReference>
<evidence type="ECO:0000256" key="1">
    <source>
        <dbReference type="ARBA" id="ARBA00004611"/>
    </source>
</evidence>
<dbReference type="GO" id="GO:0035082">
    <property type="term" value="P:axoneme assembly"/>
    <property type="evidence" value="ECO:0007669"/>
    <property type="project" value="InterPro"/>
</dbReference>
<dbReference type="InterPro" id="IPR055316">
    <property type="entry name" value="RSP9"/>
</dbReference>
<keyword evidence="4" id="KW-0282">Flagellum</keyword>
<organism evidence="11 12">
    <name type="scientific">Callorhinchus milii</name>
    <name type="common">Ghost shark</name>
    <dbReference type="NCBI Taxonomy" id="7868"/>
    <lineage>
        <taxon>Eukaryota</taxon>
        <taxon>Metazoa</taxon>
        <taxon>Chordata</taxon>
        <taxon>Craniata</taxon>
        <taxon>Vertebrata</taxon>
        <taxon>Chondrichthyes</taxon>
        <taxon>Holocephali</taxon>
        <taxon>Chimaeriformes</taxon>
        <taxon>Callorhinchidae</taxon>
        <taxon>Callorhinchus</taxon>
    </lineage>
</organism>